<accession>A0ABS7BLI0</accession>
<evidence type="ECO:0000256" key="1">
    <source>
        <dbReference type="ARBA" id="ARBA00022676"/>
    </source>
</evidence>
<comment type="similarity">
    <text evidence="3">Belongs to the glycosyl hydrolase 130 family.</text>
</comment>
<gene>
    <name evidence="4" type="ORF">KZ820_06910</name>
</gene>
<name>A0ABS7BLI0_9SPHN</name>
<evidence type="ECO:0000313" key="4">
    <source>
        <dbReference type="EMBL" id="MBW6530461.1"/>
    </source>
</evidence>
<keyword evidence="2" id="KW-0808">Transferase</keyword>
<keyword evidence="1" id="KW-0328">Glycosyltransferase</keyword>
<sequence>MPALVDLNVEQIDAIIISGPPAVAQRDLMSPYVWRRPDGKFAMLVRAVPRGDYDHGAASDTGTIWHALSDDGLSFTVEGGPVLTPGPGLDDIGGCEDPTPVVQPDDSLVVYYTGVDESRAHAELLYATGPSLHQLTKQGVAMLNSQSEGNIKEATVDRTKSGEWRMFYEYAHAEASLVGLAIGQTIAGPWDHQVQPFAPRPDGWDSWHLSTGPLLTDDKNVPIMFYNGATRDARWRIGWIAFDAEYTRVLDRCIEPLITPPPALERTATDIAFAASVTIVDGAIWLYYSLADAKLFRAIVRRGL</sequence>
<dbReference type="GO" id="GO:0016798">
    <property type="term" value="F:hydrolase activity, acting on glycosyl bonds"/>
    <property type="evidence" value="ECO:0007669"/>
    <property type="project" value="UniProtKB-KW"/>
</dbReference>
<comment type="caution">
    <text evidence="4">The sequence shown here is derived from an EMBL/GenBank/DDBJ whole genome shotgun (WGS) entry which is preliminary data.</text>
</comment>
<dbReference type="Gene3D" id="2.115.10.20">
    <property type="entry name" value="Glycosyl hydrolase domain, family 43"/>
    <property type="match status" value="1"/>
</dbReference>
<evidence type="ECO:0000313" key="5">
    <source>
        <dbReference type="Proteomes" id="UP000759103"/>
    </source>
</evidence>
<protein>
    <submittedName>
        <fullName evidence="4">Glycosidase</fullName>
    </submittedName>
</protein>
<dbReference type="InterPro" id="IPR007184">
    <property type="entry name" value="Mannoside_phosphorylase"/>
</dbReference>
<organism evidence="4 5">
    <name type="scientific">Sphingomonas citri</name>
    <dbReference type="NCBI Taxonomy" id="2862499"/>
    <lineage>
        <taxon>Bacteria</taxon>
        <taxon>Pseudomonadati</taxon>
        <taxon>Pseudomonadota</taxon>
        <taxon>Alphaproteobacteria</taxon>
        <taxon>Sphingomonadales</taxon>
        <taxon>Sphingomonadaceae</taxon>
        <taxon>Sphingomonas</taxon>
    </lineage>
</organism>
<dbReference type="PANTHER" id="PTHR34106">
    <property type="entry name" value="GLYCOSIDASE"/>
    <property type="match status" value="1"/>
</dbReference>
<dbReference type="InterPro" id="IPR023296">
    <property type="entry name" value="Glyco_hydro_beta-prop_sf"/>
</dbReference>
<dbReference type="SUPFAM" id="SSF75005">
    <property type="entry name" value="Arabinanase/levansucrase/invertase"/>
    <property type="match status" value="1"/>
</dbReference>
<dbReference type="EMBL" id="JAHXZN010000001">
    <property type="protein sequence ID" value="MBW6530461.1"/>
    <property type="molecule type" value="Genomic_DNA"/>
</dbReference>
<dbReference type="Proteomes" id="UP000759103">
    <property type="component" value="Unassembled WGS sequence"/>
</dbReference>
<dbReference type="RefSeq" id="WP_219747818.1">
    <property type="nucleotide sequence ID" value="NZ_JAHXZN010000001.1"/>
</dbReference>
<keyword evidence="5" id="KW-1185">Reference proteome</keyword>
<evidence type="ECO:0000256" key="2">
    <source>
        <dbReference type="ARBA" id="ARBA00022679"/>
    </source>
</evidence>
<dbReference type="PANTHER" id="PTHR34106:SF5">
    <property type="entry name" value="GLYCOSIDASE"/>
    <property type="match status" value="1"/>
</dbReference>
<keyword evidence="4" id="KW-0326">Glycosidase</keyword>
<reference evidence="4 5" key="1">
    <citation type="submission" date="2021-07" db="EMBL/GenBank/DDBJ databases">
        <title>Sphingomonas sp.</title>
        <authorList>
            <person name="Feng G."/>
            <person name="Li J."/>
            <person name="Pan M."/>
        </authorList>
    </citation>
    <scope>NUCLEOTIDE SEQUENCE [LARGE SCALE GENOMIC DNA]</scope>
    <source>
        <strain evidence="4 5">RRHST34</strain>
    </source>
</reference>
<evidence type="ECO:0000256" key="3">
    <source>
        <dbReference type="ARBA" id="ARBA00024356"/>
    </source>
</evidence>
<proteinExistence type="inferred from homology"/>
<keyword evidence="4" id="KW-0378">Hydrolase</keyword>